<comment type="caution">
    <text evidence="7">The sequence shown here is derived from an EMBL/GenBank/DDBJ whole genome shotgun (WGS) entry which is preliminary data.</text>
</comment>
<dbReference type="Proteomes" id="UP000187609">
    <property type="component" value="Unassembled WGS sequence"/>
</dbReference>
<proteinExistence type="predicted"/>
<comment type="subcellular location">
    <subcellularLocation>
        <location evidence="1">Nucleus</location>
    </subcellularLocation>
</comment>
<dbReference type="PROSITE" id="PS50066">
    <property type="entry name" value="MADS_BOX_2"/>
    <property type="match status" value="1"/>
</dbReference>
<dbReference type="InterPro" id="IPR036879">
    <property type="entry name" value="TF_MADSbox_sf"/>
</dbReference>
<dbReference type="AlphaFoldDB" id="A0A1J6K9J0"/>
<name>A0A1J6K9J0_NICAT</name>
<dbReference type="Gramene" id="OIT21656">
    <property type="protein sequence ID" value="OIT21656"/>
    <property type="gene ID" value="A4A49_33478"/>
</dbReference>
<keyword evidence="8" id="KW-1185">Reference proteome</keyword>
<feature type="domain" description="MADS-box" evidence="6">
    <location>
        <begin position="10"/>
        <end position="44"/>
    </location>
</feature>
<evidence type="ECO:0000256" key="2">
    <source>
        <dbReference type="ARBA" id="ARBA00023015"/>
    </source>
</evidence>
<dbReference type="Pfam" id="PF00319">
    <property type="entry name" value="SRF-TF"/>
    <property type="match status" value="1"/>
</dbReference>
<evidence type="ECO:0000313" key="7">
    <source>
        <dbReference type="EMBL" id="OIT21656.1"/>
    </source>
</evidence>
<gene>
    <name evidence="7" type="ORF">A4A49_33478</name>
</gene>
<evidence type="ECO:0000313" key="8">
    <source>
        <dbReference type="Proteomes" id="UP000187609"/>
    </source>
</evidence>
<dbReference type="KEGG" id="nau:109218635"/>
<evidence type="ECO:0000259" key="6">
    <source>
        <dbReference type="PROSITE" id="PS50066"/>
    </source>
</evidence>
<keyword evidence="4" id="KW-0804">Transcription</keyword>
<dbReference type="InterPro" id="IPR002100">
    <property type="entry name" value="TF_MADSbox"/>
</dbReference>
<organism evidence="7 8">
    <name type="scientific">Nicotiana attenuata</name>
    <name type="common">Coyote tobacco</name>
    <dbReference type="NCBI Taxonomy" id="49451"/>
    <lineage>
        <taxon>Eukaryota</taxon>
        <taxon>Viridiplantae</taxon>
        <taxon>Streptophyta</taxon>
        <taxon>Embryophyta</taxon>
        <taxon>Tracheophyta</taxon>
        <taxon>Spermatophyta</taxon>
        <taxon>Magnoliopsida</taxon>
        <taxon>eudicotyledons</taxon>
        <taxon>Gunneridae</taxon>
        <taxon>Pentapetalae</taxon>
        <taxon>asterids</taxon>
        <taxon>lamiids</taxon>
        <taxon>Solanales</taxon>
        <taxon>Solanaceae</taxon>
        <taxon>Nicotianoideae</taxon>
        <taxon>Nicotianeae</taxon>
        <taxon>Nicotiana</taxon>
    </lineage>
</organism>
<dbReference type="SMR" id="A0A1J6K9J0"/>
<dbReference type="OrthoDB" id="601557at2759"/>
<keyword evidence="2" id="KW-0805">Transcription regulation</keyword>
<evidence type="ECO:0000256" key="5">
    <source>
        <dbReference type="ARBA" id="ARBA00023242"/>
    </source>
</evidence>
<reference evidence="7" key="1">
    <citation type="submission" date="2016-11" db="EMBL/GenBank/DDBJ databases">
        <title>The genome of Nicotiana attenuata.</title>
        <authorList>
            <person name="Xu S."/>
            <person name="Brockmoeller T."/>
            <person name="Gaquerel E."/>
            <person name="Navarro A."/>
            <person name="Kuhl H."/>
            <person name="Gase K."/>
            <person name="Ling Z."/>
            <person name="Zhou W."/>
            <person name="Kreitzer C."/>
            <person name="Stanke M."/>
            <person name="Tang H."/>
            <person name="Lyons E."/>
            <person name="Pandey P."/>
            <person name="Pandey S.P."/>
            <person name="Timmermann B."/>
            <person name="Baldwin I.T."/>
        </authorList>
    </citation>
    <scope>NUCLEOTIDE SEQUENCE [LARGE SCALE GENOMIC DNA]</scope>
    <source>
        <strain evidence="7">UT</strain>
    </source>
</reference>
<evidence type="ECO:0000256" key="1">
    <source>
        <dbReference type="ARBA" id="ARBA00004123"/>
    </source>
</evidence>
<evidence type="ECO:0000256" key="3">
    <source>
        <dbReference type="ARBA" id="ARBA00023125"/>
    </source>
</evidence>
<dbReference type="GO" id="GO:0005634">
    <property type="term" value="C:nucleus"/>
    <property type="evidence" value="ECO:0007669"/>
    <property type="project" value="UniProtKB-SubCell"/>
</dbReference>
<sequence length="224" mass="25079">MKADKRALLKRKACVLKKTMELSILCDIKACAIIVDADGTVESWPKYPTDLNPILDRYKQYSLKKQKKNNDVVVDVENTKGKENVLLALDSKIEAVKRRIEFLNGKSITAMNSDGDGEREEFAEILSDIIGGGSNSVNAQEFGPTEIQPCAYWDGEIGFSTANYDQQLELDPIEQPCSNGHYGLSGNKNNTADVDFEFDLLMQDEYQFHIFSLLAPEHGQITFC</sequence>
<keyword evidence="5" id="KW-0539">Nucleus</keyword>
<evidence type="ECO:0000256" key="4">
    <source>
        <dbReference type="ARBA" id="ARBA00023163"/>
    </source>
</evidence>
<keyword evidence="3" id="KW-0238">DNA-binding</keyword>
<dbReference type="SUPFAM" id="SSF55455">
    <property type="entry name" value="SRF-like"/>
    <property type="match status" value="1"/>
</dbReference>
<dbReference type="Gene3D" id="3.40.1810.10">
    <property type="entry name" value="Transcription factor, MADS-box"/>
    <property type="match status" value="1"/>
</dbReference>
<dbReference type="GO" id="GO:0046983">
    <property type="term" value="F:protein dimerization activity"/>
    <property type="evidence" value="ECO:0007669"/>
    <property type="project" value="InterPro"/>
</dbReference>
<dbReference type="GO" id="GO:0003677">
    <property type="term" value="F:DNA binding"/>
    <property type="evidence" value="ECO:0007669"/>
    <property type="project" value="UniProtKB-KW"/>
</dbReference>
<accession>A0A1J6K9J0</accession>
<dbReference type="EMBL" id="MJEQ01004184">
    <property type="protein sequence ID" value="OIT21656.1"/>
    <property type="molecule type" value="Genomic_DNA"/>
</dbReference>
<protein>
    <recommendedName>
        <fullName evidence="6">MADS-box domain-containing protein</fullName>
    </recommendedName>
</protein>